<dbReference type="GO" id="GO:0003677">
    <property type="term" value="F:DNA binding"/>
    <property type="evidence" value="ECO:0007669"/>
    <property type="project" value="UniProtKB-KW"/>
</dbReference>
<reference evidence="5" key="1">
    <citation type="submission" date="2025-08" db="UniProtKB">
        <authorList>
            <consortium name="RefSeq"/>
        </authorList>
    </citation>
    <scope>IDENTIFICATION</scope>
    <source>
        <tissue evidence="5">Leaf</tissue>
    </source>
</reference>
<accession>A0A8B8R286</accession>
<protein>
    <submittedName>
        <fullName evidence="5">Uncharacterized protein LOC115757426</fullName>
    </submittedName>
</protein>
<gene>
    <name evidence="5" type="primary">LOC115757426</name>
</gene>
<dbReference type="Proteomes" id="UP000827889">
    <property type="component" value="Chromosome 5"/>
</dbReference>
<dbReference type="AlphaFoldDB" id="A0A8B8R286"/>
<feature type="region of interest" description="Disordered" evidence="1">
    <location>
        <begin position="48"/>
        <end position="92"/>
    </location>
</feature>
<feature type="transmembrane region" description="Helical" evidence="2">
    <location>
        <begin position="256"/>
        <end position="280"/>
    </location>
</feature>
<evidence type="ECO:0000256" key="1">
    <source>
        <dbReference type="SAM" id="MobiDB-lite"/>
    </source>
</evidence>
<keyword evidence="2" id="KW-1133">Transmembrane helix</keyword>
<sequence length="283" mass="31722">MPRLFLLIHIISCNQSMQCDQTSNPHDDRPVLMENWPRFELQTFTPPVEKKGMGENESNGSLVAPEKPMPPPGVKCYSEDEEPRFEKVKQDTAAESMKTECISLDETAARAKYGQSYTVENLRTPTIESLPRGFRFEETEGALQSEFESLHVSSAEPLELSNDPETQRIHSDEEQTFEKVKKQECPLGNVKPEWVSWDESAATAKVLEYKESISAGSSPKRTDSEEIDHTREKSNLVTALARPTTKNTKSSINPPLLNPVNVVVGISLSIAITAIFATIWRRA</sequence>
<feature type="signal peptide" evidence="3">
    <location>
        <begin position="1"/>
        <end position="19"/>
    </location>
</feature>
<proteinExistence type="predicted"/>
<evidence type="ECO:0000256" key="2">
    <source>
        <dbReference type="SAM" id="Phobius"/>
    </source>
</evidence>
<name>A0A8B8R286_9MYRT</name>
<keyword evidence="2" id="KW-0472">Membrane</keyword>
<keyword evidence="3" id="KW-0732">Signal</keyword>
<evidence type="ECO:0000313" key="4">
    <source>
        <dbReference type="Proteomes" id="UP000827889"/>
    </source>
</evidence>
<dbReference type="RefSeq" id="XP_030553490.2">
    <property type="nucleotide sequence ID" value="XM_030697630.2"/>
</dbReference>
<dbReference type="GO" id="GO:0006355">
    <property type="term" value="P:regulation of DNA-templated transcription"/>
    <property type="evidence" value="ECO:0007669"/>
    <property type="project" value="InterPro"/>
</dbReference>
<dbReference type="KEGG" id="rarg:115757426"/>
<keyword evidence="4" id="KW-1185">Reference proteome</keyword>
<feature type="chain" id="PRO_5045748383" evidence="3">
    <location>
        <begin position="20"/>
        <end position="283"/>
    </location>
</feature>
<evidence type="ECO:0000256" key="3">
    <source>
        <dbReference type="SAM" id="SignalP"/>
    </source>
</evidence>
<organism evidence="4 5">
    <name type="scientific">Rhodamnia argentea</name>
    <dbReference type="NCBI Taxonomy" id="178133"/>
    <lineage>
        <taxon>Eukaryota</taxon>
        <taxon>Viridiplantae</taxon>
        <taxon>Streptophyta</taxon>
        <taxon>Embryophyta</taxon>
        <taxon>Tracheophyta</taxon>
        <taxon>Spermatophyta</taxon>
        <taxon>Magnoliopsida</taxon>
        <taxon>eudicotyledons</taxon>
        <taxon>Gunneridae</taxon>
        <taxon>Pentapetalae</taxon>
        <taxon>rosids</taxon>
        <taxon>malvids</taxon>
        <taxon>Myrtales</taxon>
        <taxon>Myrtaceae</taxon>
        <taxon>Myrtoideae</taxon>
        <taxon>Myrteae</taxon>
        <taxon>Australasian group</taxon>
        <taxon>Rhodamnia</taxon>
    </lineage>
</organism>
<feature type="region of interest" description="Disordered" evidence="1">
    <location>
        <begin position="212"/>
        <end position="232"/>
    </location>
</feature>
<dbReference type="GO" id="GO:0005634">
    <property type="term" value="C:nucleus"/>
    <property type="evidence" value="ECO:0007669"/>
    <property type="project" value="UniProtKB-SubCell"/>
</dbReference>
<keyword evidence="2" id="KW-0812">Transmembrane</keyword>
<feature type="compositionally biased region" description="Basic and acidic residues" evidence="1">
    <location>
        <begin position="220"/>
        <end position="232"/>
    </location>
</feature>
<dbReference type="GeneID" id="115757426"/>
<evidence type="ECO:0000313" key="5">
    <source>
        <dbReference type="RefSeq" id="XP_030553490.2"/>
    </source>
</evidence>